<feature type="transmembrane region" description="Helical" evidence="1">
    <location>
        <begin position="45"/>
        <end position="63"/>
    </location>
</feature>
<reference evidence="2 3" key="2">
    <citation type="submission" date="2019-05" db="EMBL/GenBank/DDBJ databases">
        <authorList>
            <person name="Suflita J.M."/>
            <person name="Marks C.R."/>
        </authorList>
    </citation>
    <scope>NUCLEOTIDE SEQUENCE [LARGE SCALE GENOMIC DNA]</scope>
    <source>
        <strain evidence="2 3">ALDC</strain>
    </source>
</reference>
<sequence>MTKLIVLRFVVPVLVLLLLIRFTRRYEWLEKAKERVSFNVHFKRMMIALVLIVLLVAAADYALRKLFPDREELMIQRQGGRSGGMPPPVHGRRFE</sequence>
<name>A0A4P8L4T4_9BACT</name>
<dbReference type="OrthoDB" id="5524040at2"/>
<keyword evidence="1" id="KW-0472">Membrane</keyword>
<dbReference type="EMBL" id="CP040098">
    <property type="protein sequence ID" value="QCQ22743.1"/>
    <property type="molecule type" value="Genomic_DNA"/>
</dbReference>
<evidence type="ECO:0000256" key="1">
    <source>
        <dbReference type="SAM" id="Phobius"/>
    </source>
</evidence>
<evidence type="ECO:0000313" key="2">
    <source>
        <dbReference type="EMBL" id="QCQ22743.1"/>
    </source>
</evidence>
<protein>
    <submittedName>
        <fullName evidence="2">Uncharacterized protein</fullName>
    </submittedName>
</protein>
<feature type="transmembrane region" description="Helical" evidence="1">
    <location>
        <begin position="6"/>
        <end position="24"/>
    </location>
</feature>
<organism evidence="2 3">
    <name type="scientific">Desulfoglaeba alkanexedens ALDC</name>
    <dbReference type="NCBI Taxonomy" id="980445"/>
    <lineage>
        <taxon>Bacteria</taxon>
        <taxon>Pseudomonadati</taxon>
        <taxon>Thermodesulfobacteriota</taxon>
        <taxon>Syntrophobacteria</taxon>
        <taxon>Syntrophobacterales</taxon>
        <taxon>Syntrophobacteraceae</taxon>
        <taxon>Desulfoglaeba</taxon>
    </lineage>
</organism>
<keyword evidence="1" id="KW-1133">Transmembrane helix</keyword>
<proteinExistence type="predicted"/>
<dbReference type="Proteomes" id="UP000298602">
    <property type="component" value="Chromosome"/>
</dbReference>
<dbReference type="RefSeq" id="WP_137425027.1">
    <property type="nucleotide sequence ID" value="NZ_CP040098.1"/>
</dbReference>
<keyword evidence="1" id="KW-0812">Transmembrane</keyword>
<keyword evidence="3" id="KW-1185">Reference proteome</keyword>
<dbReference type="AlphaFoldDB" id="A0A4P8L4T4"/>
<dbReference type="KEGG" id="dax:FDQ92_11500"/>
<reference evidence="2 3" key="1">
    <citation type="submission" date="2019-05" db="EMBL/GenBank/DDBJ databases">
        <title>The Complete Genome Sequence of the n-alkane-degrading Desulfoglaeba alkanexedens ALDC reveals multiple alkylsuccinate synthase gene clusters.</title>
        <authorList>
            <person name="Callaghan A.V."/>
            <person name="Davidova I.A."/>
            <person name="Duncan K.E."/>
            <person name="Morris B."/>
            <person name="McInerney M.J."/>
        </authorList>
    </citation>
    <scope>NUCLEOTIDE SEQUENCE [LARGE SCALE GENOMIC DNA]</scope>
    <source>
        <strain evidence="2 3">ALDC</strain>
    </source>
</reference>
<gene>
    <name evidence="2" type="ORF">FDQ92_11500</name>
</gene>
<evidence type="ECO:0000313" key="3">
    <source>
        <dbReference type="Proteomes" id="UP000298602"/>
    </source>
</evidence>
<accession>A0A4P8L4T4</accession>